<dbReference type="Pfam" id="PF00016">
    <property type="entry name" value="RuBisCO_large"/>
    <property type="match status" value="1"/>
</dbReference>
<comment type="caution">
    <text evidence="4">The sequence shown here is derived from an EMBL/GenBank/DDBJ whole genome shotgun (WGS) entry which is preliminary data.</text>
</comment>
<dbReference type="Gene3D" id="3.20.20.110">
    <property type="entry name" value="Ribulose bisphosphate carboxylase, large subunit, C-terminal domain"/>
    <property type="match status" value="1"/>
</dbReference>
<dbReference type="SFLD" id="SFLDS00014">
    <property type="entry name" value="RuBisCO"/>
    <property type="match status" value="1"/>
</dbReference>
<dbReference type="InterPro" id="IPR036376">
    <property type="entry name" value="RuBisCO_lsu_C_sf"/>
</dbReference>
<dbReference type="InterPro" id="IPR036422">
    <property type="entry name" value="RuBisCO_lsu_N_sf"/>
</dbReference>
<keyword evidence="1" id="KW-0486">Methionine biosynthesis</keyword>
<feature type="domain" description="Ribulose bisphosphate carboxylase large subunit C-terminal" evidence="3">
    <location>
        <begin position="121"/>
        <end position="402"/>
    </location>
</feature>
<dbReference type="NCBIfam" id="NF007095">
    <property type="entry name" value="PRK09549.1"/>
    <property type="match status" value="1"/>
</dbReference>
<dbReference type="PANTHER" id="PTHR42704">
    <property type="entry name" value="RIBULOSE BISPHOSPHATE CARBOXYLASE"/>
    <property type="match status" value="1"/>
</dbReference>
<gene>
    <name evidence="4" type="ORF">F4V44_04665</name>
</gene>
<sequence>MQEGFLMGVTATYLFPTKPNQSEIAEQHALGLTIGSWTDIHHLEMEQLKKHKGEVVSIEKGETKDKVKIFYPSANVSADLPAIFTTVYGKLSFFEGYELIDLEFDQDLLSQFPGPRFGAKGIREQLNVYDRPLLKAIFKGIMGRDLSFFSAQLEDLLAGGIDLVKDDEILFENELTPFYKRITTAKEILDRHYEKTGNKVLYAVNLSGKTSTLSEKAERAQELGANCLLFNVHAYGLDALQSLRENHQINLPIVAHSALSGVLAGQAGGGFSYELLVGKLTRLVGGDLSLFPSPYGDKSKGNVTISKEEASAINRTLTEENGFEKTFSVPSAGIHPGLVPQLLKDFGDNLVVNAGGGIFGHPDGPISGAQAFRAAIDASVQHIPLSEAANTSEPLKRALEQWGEMTVS</sequence>
<proteinExistence type="predicted"/>
<keyword evidence="1" id="KW-0028">Amino-acid biosynthesis</keyword>
<dbReference type="EMBL" id="VYKL01000010">
    <property type="protein sequence ID" value="KAA9028566.1"/>
    <property type="molecule type" value="Genomic_DNA"/>
</dbReference>
<dbReference type="AlphaFoldDB" id="A0A5J5I3U8"/>
<dbReference type="Gene3D" id="3.30.70.150">
    <property type="entry name" value="RuBisCO large subunit, N-terminal domain"/>
    <property type="match status" value="1"/>
</dbReference>
<dbReference type="GO" id="GO:0016984">
    <property type="term" value="F:ribulose-bisphosphate carboxylase activity"/>
    <property type="evidence" value="ECO:0007669"/>
    <property type="project" value="InterPro"/>
</dbReference>
<dbReference type="InterPro" id="IPR000685">
    <property type="entry name" value="RuBisCO_lsu_C"/>
</dbReference>
<evidence type="ECO:0000256" key="1">
    <source>
        <dbReference type="ARBA" id="ARBA00023167"/>
    </source>
</evidence>
<dbReference type="GO" id="GO:0015977">
    <property type="term" value="P:carbon fixation"/>
    <property type="evidence" value="ECO:0007669"/>
    <property type="project" value="InterPro"/>
</dbReference>
<dbReference type="EC" id="5.3.2.5" evidence="4"/>
<dbReference type="GO" id="GO:0043715">
    <property type="term" value="F:2,3-diketo-5-methylthiopentyl-1-phosphate enolase activity"/>
    <property type="evidence" value="ECO:0007669"/>
    <property type="project" value="UniProtKB-EC"/>
</dbReference>
<dbReference type="PANTHER" id="PTHR42704:SF17">
    <property type="entry name" value="RIBULOSE BISPHOSPHATE CARBOXYLASE LARGE CHAIN"/>
    <property type="match status" value="1"/>
</dbReference>
<reference evidence="4 5" key="1">
    <citation type="submission" date="2019-09" db="EMBL/GenBank/DDBJ databases">
        <title>Whole genome sequences of isolates from the Mars Exploration Rovers.</title>
        <authorList>
            <person name="Seuylemezian A."/>
            <person name="Vaishampayan P."/>
        </authorList>
    </citation>
    <scope>NUCLEOTIDE SEQUENCE [LARGE SCALE GENOMIC DNA]</scope>
    <source>
        <strain evidence="4 5">MER_TA_151</strain>
    </source>
</reference>
<evidence type="ECO:0000313" key="4">
    <source>
        <dbReference type="EMBL" id="KAA9028566.1"/>
    </source>
</evidence>
<dbReference type="OrthoDB" id="9770811at2"/>
<dbReference type="Proteomes" id="UP000326671">
    <property type="component" value="Unassembled WGS sequence"/>
</dbReference>
<dbReference type="SFLD" id="SFLDG00301">
    <property type="entry name" value="RuBisCO-like_proteins"/>
    <property type="match status" value="1"/>
</dbReference>
<accession>A0A5J5I3U8</accession>
<keyword evidence="5" id="KW-1185">Reference proteome</keyword>
<dbReference type="SUPFAM" id="SSF54966">
    <property type="entry name" value="RuBisCO, large subunit, small (N-terminal) domain"/>
    <property type="match status" value="1"/>
</dbReference>
<dbReference type="GO" id="GO:0000287">
    <property type="term" value="F:magnesium ion binding"/>
    <property type="evidence" value="ECO:0007669"/>
    <property type="project" value="InterPro"/>
</dbReference>
<protein>
    <submittedName>
        <fullName evidence="4">2,3-diketo-5-methylthiopentyl-1-phosphate enolase</fullName>
        <ecNumber evidence="4">5.3.2.5</ecNumber>
    </submittedName>
</protein>
<organism evidence="4 5">
    <name type="scientific">Niallia endozanthoxylica</name>
    <dbReference type="NCBI Taxonomy" id="2036016"/>
    <lineage>
        <taxon>Bacteria</taxon>
        <taxon>Bacillati</taxon>
        <taxon>Bacillota</taxon>
        <taxon>Bacilli</taxon>
        <taxon>Bacillales</taxon>
        <taxon>Bacillaceae</taxon>
        <taxon>Niallia</taxon>
    </lineage>
</organism>
<dbReference type="GO" id="GO:0009086">
    <property type="term" value="P:methionine biosynthetic process"/>
    <property type="evidence" value="ECO:0007669"/>
    <property type="project" value="UniProtKB-KW"/>
</dbReference>
<evidence type="ECO:0000256" key="2">
    <source>
        <dbReference type="ARBA" id="ARBA00023235"/>
    </source>
</evidence>
<dbReference type="SUPFAM" id="SSF51649">
    <property type="entry name" value="RuBisCo, C-terminal domain"/>
    <property type="match status" value="1"/>
</dbReference>
<name>A0A5J5I3U8_9BACI</name>
<evidence type="ECO:0000259" key="3">
    <source>
        <dbReference type="Pfam" id="PF00016"/>
    </source>
</evidence>
<dbReference type="InterPro" id="IPR033966">
    <property type="entry name" value="RuBisCO"/>
</dbReference>
<evidence type="ECO:0000313" key="5">
    <source>
        <dbReference type="Proteomes" id="UP000326671"/>
    </source>
</evidence>
<keyword evidence="2 4" id="KW-0413">Isomerase</keyword>